<comment type="caution">
    <text evidence="9">The sequence shown here is derived from an EMBL/GenBank/DDBJ whole genome shotgun (WGS) entry which is preliminary data.</text>
</comment>
<dbReference type="GO" id="GO:0008270">
    <property type="term" value="F:zinc ion binding"/>
    <property type="evidence" value="ECO:0007669"/>
    <property type="project" value="UniProtKB-KW"/>
</dbReference>
<reference evidence="10" key="1">
    <citation type="submission" date="2013-09" db="EMBL/GenBank/DDBJ databases">
        <title>Corchorus olitorius genome sequencing.</title>
        <authorList>
            <person name="Alam M."/>
            <person name="Haque M.S."/>
            <person name="Islam M.S."/>
            <person name="Emdad E.M."/>
            <person name="Islam M.M."/>
            <person name="Ahmed B."/>
            <person name="Halim A."/>
            <person name="Hossen Q.M.M."/>
            <person name="Hossain M.Z."/>
            <person name="Ahmed R."/>
            <person name="Khan M.M."/>
            <person name="Islam R."/>
            <person name="Rashid M.M."/>
            <person name="Khan S.A."/>
            <person name="Rahman M.S."/>
            <person name="Alam M."/>
            <person name="Yahiya A.S."/>
            <person name="Khan M.S."/>
            <person name="Azam M.S."/>
            <person name="Haque T."/>
            <person name="Lashkar M.Z.H."/>
            <person name="Akhand A.I."/>
            <person name="Morshed G."/>
            <person name="Roy S."/>
            <person name="Uddin K.S."/>
            <person name="Rabeya T."/>
            <person name="Hossain A.S."/>
            <person name="Chowdhury A."/>
            <person name="Snigdha A.R."/>
            <person name="Mortoza M.S."/>
            <person name="Matin S.A."/>
            <person name="Hoque S.M.E."/>
            <person name="Islam M.K."/>
            <person name="Roy D.K."/>
            <person name="Haider R."/>
            <person name="Moosa M.M."/>
            <person name="Elias S.M."/>
            <person name="Hasan A.M."/>
            <person name="Jahan S."/>
            <person name="Shafiuddin M."/>
            <person name="Mahmood N."/>
            <person name="Shommy N.S."/>
        </authorList>
    </citation>
    <scope>NUCLEOTIDE SEQUENCE [LARGE SCALE GENOMIC DNA]</scope>
    <source>
        <strain evidence="10">cv. O-4</strain>
    </source>
</reference>
<dbReference type="STRING" id="93759.A0A1R3GK81"/>
<dbReference type="SUPFAM" id="SSF57850">
    <property type="entry name" value="RING/U-box"/>
    <property type="match status" value="1"/>
</dbReference>
<dbReference type="PROSITE" id="PS50089">
    <property type="entry name" value="ZF_RING_2"/>
    <property type="match status" value="1"/>
</dbReference>
<dbReference type="EMBL" id="AWUE01022416">
    <property type="protein sequence ID" value="OMO58449.1"/>
    <property type="molecule type" value="Genomic_DNA"/>
</dbReference>
<feature type="region of interest" description="Disordered" evidence="7">
    <location>
        <begin position="136"/>
        <end position="171"/>
    </location>
</feature>
<evidence type="ECO:0000259" key="8">
    <source>
        <dbReference type="PROSITE" id="PS50089"/>
    </source>
</evidence>
<keyword evidence="4 6" id="KW-0863">Zinc-finger</keyword>
<accession>A0A1R3GK81</accession>
<dbReference type="Proteomes" id="UP000187203">
    <property type="component" value="Unassembled WGS sequence"/>
</dbReference>
<keyword evidence="10" id="KW-1185">Reference proteome</keyword>
<dbReference type="OrthoDB" id="4348522at2759"/>
<dbReference type="Gene3D" id="3.30.40.10">
    <property type="entry name" value="Zinc/RING finger domain, C3HC4 (zinc finger)"/>
    <property type="match status" value="1"/>
</dbReference>
<organism evidence="9 10">
    <name type="scientific">Corchorus olitorius</name>
    <dbReference type="NCBI Taxonomy" id="93759"/>
    <lineage>
        <taxon>Eukaryota</taxon>
        <taxon>Viridiplantae</taxon>
        <taxon>Streptophyta</taxon>
        <taxon>Embryophyta</taxon>
        <taxon>Tracheophyta</taxon>
        <taxon>Spermatophyta</taxon>
        <taxon>Magnoliopsida</taxon>
        <taxon>eudicotyledons</taxon>
        <taxon>Gunneridae</taxon>
        <taxon>Pentapetalae</taxon>
        <taxon>rosids</taxon>
        <taxon>malvids</taxon>
        <taxon>Malvales</taxon>
        <taxon>Malvaceae</taxon>
        <taxon>Grewioideae</taxon>
        <taxon>Apeibeae</taxon>
        <taxon>Corchorus</taxon>
    </lineage>
</organism>
<dbReference type="InterPro" id="IPR013083">
    <property type="entry name" value="Znf_RING/FYVE/PHD"/>
</dbReference>
<dbReference type="CDD" id="cd16448">
    <property type="entry name" value="RING-H2"/>
    <property type="match status" value="1"/>
</dbReference>
<dbReference type="Pfam" id="PF13639">
    <property type="entry name" value="zf-RING_2"/>
    <property type="match status" value="1"/>
</dbReference>
<comment type="catalytic activity">
    <reaction evidence="1">
        <text>S-ubiquitinyl-[E2 ubiquitin-conjugating enzyme]-L-cysteine + [acceptor protein]-L-lysine = [E2 ubiquitin-conjugating enzyme]-L-cysteine + N(6)-ubiquitinyl-[acceptor protein]-L-lysine.</text>
        <dbReference type="EC" id="2.3.2.27"/>
    </reaction>
</comment>
<dbReference type="SMART" id="SM00184">
    <property type="entry name" value="RING"/>
    <property type="match status" value="1"/>
</dbReference>
<proteinExistence type="predicted"/>
<evidence type="ECO:0000256" key="2">
    <source>
        <dbReference type="ARBA" id="ARBA00012483"/>
    </source>
</evidence>
<evidence type="ECO:0000256" key="7">
    <source>
        <dbReference type="SAM" id="MobiDB-lite"/>
    </source>
</evidence>
<feature type="domain" description="RING-type" evidence="8">
    <location>
        <begin position="195"/>
        <end position="236"/>
    </location>
</feature>
<gene>
    <name evidence="9" type="ORF">COLO4_34614</name>
</gene>
<dbReference type="GO" id="GO:0016567">
    <property type="term" value="P:protein ubiquitination"/>
    <property type="evidence" value="ECO:0007669"/>
    <property type="project" value="TreeGrafter"/>
</dbReference>
<evidence type="ECO:0000313" key="10">
    <source>
        <dbReference type="Proteomes" id="UP000187203"/>
    </source>
</evidence>
<dbReference type="PANTHER" id="PTHR15710:SF223">
    <property type="entry name" value="E3 UBIQUITIN-PROTEIN LIGASE AIP2-LIKE"/>
    <property type="match status" value="1"/>
</dbReference>
<dbReference type="AlphaFoldDB" id="A0A1R3GK81"/>
<feature type="compositionally biased region" description="Acidic residues" evidence="7">
    <location>
        <begin position="140"/>
        <end position="171"/>
    </location>
</feature>
<name>A0A1R3GK81_9ROSI</name>
<keyword evidence="3" id="KW-0479">Metal-binding</keyword>
<dbReference type="GO" id="GO:0061630">
    <property type="term" value="F:ubiquitin protein ligase activity"/>
    <property type="evidence" value="ECO:0007669"/>
    <property type="project" value="UniProtKB-EC"/>
</dbReference>
<evidence type="ECO:0000256" key="6">
    <source>
        <dbReference type="PROSITE-ProRule" id="PRU00175"/>
    </source>
</evidence>
<evidence type="ECO:0000256" key="5">
    <source>
        <dbReference type="ARBA" id="ARBA00022833"/>
    </source>
</evidence>
<dbReference type="GO" id="GO:0005737">
    <property type="term" value="C:cytoplasm"/>
    <property type="evidence" value="ECO:0007669"/>
    <property type="project" value="TreeGrafter"/>
</dbReference>
<protein>
    <recommendedName>
        <fullName evidence="2">RING-type E3 ubiquitin transferase</fullName>
        <ecNumber evidence="2">2.3.2.27</ecNumber>
    </recommendedName>
</protein>
<evidence type="ECO:0000313" key="9">
    <source>
        <dbReference type="EMBL" id="OMO58449.1"/>
    </source>
</evidence>
<sequence length="243" mass="26709">MAATNNEGFSRVLKIDMTEVQKSSSTSITDLSKFEIEVHATFIIMQKYGGVEDDMFAEEGRFYSQVMYEFSREYLIGGGYGAVLNMLKSQLRVPIEPAIVEKLAAQAVTLATTSPDGGDCVSGMKVEIVAVVSSLPDFTNNDDDSDVDDEEDEGTEEEEEEDMDVDAEEDEGLMTAEEVAEKVGNVVVEASGKDCSICLGELTVGSEAACMPCSHVFHRPCILTWLNRVKRCPYCRFDMNLTV</sequence>
<evidence type="ECO:0000256" key="1">
    <source>
        <dbReference type="ARBA" id="ARBA00000900"/>
    </source>
</evidence>
<evidence type="ECO:0000256" key="4">
    <source>
        <dbReference type="ARBA" id="ARBA00022771"/>
    </source>
</evidence>
<dbReference type="InterPro" id="IPR001841">
    <property type="entry name" value="Znf_RING"/>
</dbReference>
<evidence type="ECO:0000256" key="3">
    <source>
        <dbReference type="ARBA" id="ARBA00022723"/>
    </source>
</evidence>
<dbReference type="PANTHER" id="PTHR15710">
    <property type="entry name" value="E3 UBIQUITIN-PROTEIN LIGASE PRAJA"/>
    <property type="match status" value="1"/>
</dbReference>
<keyword evidence="5" id="KW-0862">Zinc</keyword>
<dbReference type="EC" id="2.3.2.27" evidence="2"/>